<evidence type="ECO:0000313" key="18">
    <source>
        <dbReference type="EMBL" id="AIY41083.1"/>
    </source>
</evidence>
<dbReference type="Proteomes" id="UP000030302">
    <property type="component" value="Chromosome"/>
</dbReference>
<reference evidence="19" key="1">
    <citation type="journal article" date="2014" name="Soil Biol. Biochem.">
        <title>Structure and function of bacterial communities in ageing soils: Insights from the Mendocino ecological staircase.</title>
        <authorList>
            <person name="Uroz S."/>
            <person name="Tech J.J."/>
            <person name="Sawaya N.A."/>
            <person name="Frey-Klett P."/>
            <person name="Leveau J.H.J."/>
        </authorList>
    </citation>
    <scope>NUCLEOTIDE SEQUENCE [LARGE SCALE GENOMIC DNA]</scope>
    <source>
        <strain evidence="19">Cal35</strain>
    </source>
</reference>
<keyword evidence="8" id="KW-0408">Iron</keyword>
<dbReference type="Pfam" id="PF07660">
    <property type="entry name" value="STN"/>
    <property type="match status" value="1"/>
</dbReference>
<dbReference type="KEGG" id="care:LT85_1925"/>
<dbReference type="InterPro" id="IPR012910">
    <property type="entry name" value="Plug_dom"/>
</dbReference>
<feature type="short sequence motif" description="TonB C-terminal box" evidence="15">
    <location>
        <begin position="795"/>
        <end position="812"/>
    </location>
</feature>
<dbReference type="CDD" id="cd01347">
    <property type="entry name" value="ligand_gated_channel"/>
    <property type="match status" value="1"/>
</dbReference>
<dbReference type="PANTHER" id="PTHR32552">
    <property type="entry name" value="FERRICHROME IRON RECEPTOR-RELATED"/>
    <property type="match status" value="1"/>
</dbReference>
<dbReference type="HOGENOM" id="CLU_008287_9_0_4"/>
<proteinExistence type="inferred from homology"/>
<dbReference type="PROSITE" id="PS01156">
    <property type="entry name" value="TONB_DEPENDENT_REC_2"/>
    <property type="match status" value="1"/>
</dbReference>
<dbReference type="InterPro" id="IPR000531">
    <property type="entry name" value="Beta-barrel_TonB"/>
</dbReference>
<dbReference type="GO" id="GO:0015344">
    <property type="term" value="F:siderophore uptake transmembrane transporter activity"/>
    <property type="evidence" value="ECO:0007669"/>
    <property type="project" value="TreeGrafter"/>
</dbReference>
<dbReference type="GO" id="GO:0009279">
    <property type="term" value="C:cell outer membrane"/>
    <property type="evidence" value="ECO:0007669"/>
    <property type="project" value="UniProtKB-SubCell"/>
</dbReference>
<evidence type="ECO:0000256" key="12">
    <source>
        <dbReference type="ARBA" id="ARBA00023170"/>
    </source>
</evidence>
<dbReference type="Gene3D" id="2.40.170.20">
    <property type="entry name" value="TonB-dependent receptor, beta-barrel domain"/>
    <property type="match status" value="1"/>
</dbReference>
<evidence type="ECO:0000256" key="3">
    <source>
        <dbReference type="ARBA" id="ARBA00022448"/>
    </source>
</evidence>
<evidence type="ECO:0000256" key="11">
    <source>
        <dbReference type="ARBA" id="ARBA00023136"/>
    </source>
</evidence>
<keyword evidence="13 14" id="KW-0998">Cell outer membrane</keyword>
<evidence type="ECO:0000256" key="4">
    <source>
        <dbReference type="ARBA" id="ARBA00022452"/>
    </source>
</evidence>
<evidence type="ECO:0000256" key="7">
    <source>
        <dbReference type="ARBA" id="ARBA00022729"/>
    </source>
</evidence>
<dbReference type="SUPFAM" id="SSF56935">
    <property type="entry name" value="Porins"/>
    <property type="match status" value="1"/>
</dbReference>
<dbReference type="InterPro" id="IPR039426">
    <property type="entry name" value="TonB-dep_rcpt-like"/>
</dbReference>
<protein>
    <submittedName>
        <fullName evidence="18">Ferrichrome-iron receptor</fullName>
    </submittedName>
</protein>
<dbReference type="Gene3D" id="3.55.50.30">
    <property type="match status" value="1"/>
</dbReference>
<keyword evidence="5" id="KW-0410">Iron transport</keyword>
<sequence length="812" mass="87853">MVLQNSRRRFFDTSRPLSMAARVQIACWCLASAGFGAPSPVCAQSTQLVKSYAIGAGKLSLILAAFAAKSGISLAYDPALVKDKYSPGLSGNHAVADALAVLLSGTGLEAIAKAEGGYILRTRSLQQPAPYPVARAAPVIAWDDSVLMEMTVFPGPDGSVDRGFVATNSSSASRTNTLLSELPQSVQVVTQELMTNQQSQSVLDALHDVSGVNIYNIGVDTSVYIRGFLAPTRINGLQQGPSRIDSAASPLHTPLAAIERIDVVKGADSIVANGDMEPGGLVNIITKQPQAEPVRQLTLESGTQGHQRIALDLTGALSDDNVWTHRVILSGSQDSDAIDRYDSARDVYFAPSLGYRHDGTIAVAGLNYQRNLLPIGGKGPYGQITDGLQSTSIGGSYDVQQKFDGNWGVQSKGNYMRTQLSARSYYCVQSASPDDGAMPRSCQTRAQASTSYGWNLENNVHGTFHTGPVKHTVLAGVAVNYSWFAVPLAEIGPAVPATLSRDSLPEIPSTKLTPYEPASELYYTNWFLQDQLGWRRWHLLANIGYTRAWSHSADLQTAAVTSLHPQSKPIYNIGLSYQLTDNVTLYANRQKSFVLQAQASGIRYDDGPPGLYNLPPTDGKSLEAGVKLNLLDERLMLTASVFRIEHAKVLYAYAYDANNNEFTALLPATTNRGAEFDLSGSPLPGWNLTASYSYNNFRYAQPPGFYVQPSLISRHQASFWSSYDLQSAAWRGWGYGVGASARSGYPSNSGNMQIGGQVSVDANIRYASKLWSLTLGARNLFNRHLYGSFANLDQGIGFEPGRVFVLTGRYNF</sequence>
<evidence type="ECO:0000256" key="10">
    <source>
        <dbReference type="ARBA" id="ARBA00023077"/>
    </source>
</evidence>
<dbReference type="AlphaFoldDB" id="A0A0A1F8M1"/>
<dbReference type="Gene3D" id="2.170.130.10">
    <property type="entry name" value="TonB-dependent receptor, plug domain"/>
    <property type="match status" value="1"/>
</dbReference>
<dbReference type="InterPro" id="IPR011662">
    <property type="entry name" value="Secretin/TonB_short_N"/>
</dbReference>
<evidence type="ECO:0000256" key="8">
    <source>
        <dbReference type="ARBA" id="ARBA00023004"/>
    </source>
</evidence>
<dbReference type="Pfam" id="PF07715">
    <property type="entry name" value="Plug"/>
    <property type="match status" value="1"/>
</dbReference>
<accession>A0A0A1F8M1</accession>
<evidence type="ECO:0000256" key="9">
    <source>
        <dbReference type="ARBA" id="ARBA00023065"/>
    </source>
</evidence>
<evidence type="ECO:0000256" key="6">
    <source>
        <dbReference type="ARBA" id="ARBA00022692"/>
    </source>
</evidence>
<keyword evidence="12 18" id="KW-0675">Receptor</keyword>
<feature type="domain" description="Secretin/TonB short N-terminal" evidence="17">
    <location>
        <begin position="72"/>
        <end position="123"/>
    </location>
</feature>
<dbReference type="STRING" id="279058.LT85_1925"/>
<evidence type="ECO:0000256" key="13">
    <source>
        <dbReference type="ARBA" id="ARBA00023237"/>
    </source>
</evidence>
<dbReference type="EMBL" id="CP009962">
    <property type="protein sequence ID" value="AIY41083.1"/>
    <property type="molecule type" value="Genomic_DNA"/>
</dbReference>
<keyword evidence="9" id="KW-0406">Ion transport</keyword>
<dbReference type="PANTHER" id="PTHR32552:SF68">
    <property type="entry name" value="FERRICHROME OUTER MEMBRANE TRANSPORTER_PHAGE RECEPTOR"/>
    <property type="match status" value="1"/>
</dbReference>
<evidence type="ECO:0000256" key="1">
    <source>
        <dbReference type="ARBA" id="ARBA00004571"/>
    </source>
</evidence>
<keyword evidence="11 14" id="KW-0472">Membrane</keyword>
<dbReference type="PROSITE" id="PS52016">
    <property type="entry name" value="TONB_DEPENDENT_REC_3"/>
    <property type="match status" value="1"/>
</dbReference>
<evidence type="ECO:0000259" key="17">
    <source>
        <dbReference type="SMART" id="SM00965"/>
    </source>
</evidence>
<name>A0A0A1F8M1_9BURK</name>
<gene>
    <name evidence="18" type="ORF">LT85_1925</name>
</gene>
<dbReference type="Pfam" id="PF00593">
    <property type="entry name" value="TonB_dep_Rec_b-barrel"/>
    <property type="match status" value="1"/>
</dbReference>
<evidence type="ECO:0000256" key="14">
    <source>
        <dbReference type="PROSITE-ProRule" id="PRU01360"/>
    </source>
</evidence>
<comment type="subcellular location">
    <subcellularLocation>
        <location evidence="1 14">Cell outer membrane</location>
        <topology evidence="1 14">Multi-pass membrane protein</topology>
    </subcellularLocation>
</comment>
<keyword evidence="6 14" id="KW-0812">Transmembrane</keyword>
<comment type="similarity">
    <text evidence="2 14 16">Belongs to the TonB-dependent receptor family.</text>
</comment>
<keyword evidence="19" id="KW-1185">Reference proteome</keyword>
<keyword evidence="3 14" id="KW-0813">Transport</keyword>
<keyword evidence="4 14" id="KW-1134">Transmembrane beta strand</keyword>
<evidence type="ECO:0000313" key="19">
    <source>
        <dbReference type="Proteomes" id="UP000030302"/>
    </source>
</evidence>
<dbReference type="InterPro" id="IPR037066">
    <property type="entry name" value="Plug_dom_sf"/>
</dbReference>
<keyword evidence="7" id="KW-0732">Signal</keyword>
<dbReference type="InterPro" id="IPR010917">
    <property type="entry name" value="TonB_rcpt_CS"/>
</dbReference>
<evidence type="ECO:0000256" key="15">
    <source>
        <dbReference type="PROSITE-ProRule" id="PRU10144"/>
    </source>
</evidence>
<dbReference type="InterPro" id="IPR036942">
    <property type="entry name" value="Beta-barrel_TonB_sf"/>
</dbReference>
<keyword evidence="10 16" id="KW-0798">TonB box</keyword>
<evidence type="ECO:0000256" key="5">
    <source>
        <dbReference type="ARBA" id="ARBA00022496"/>
    </source>
</evidence>
<evidence type="ECO:0000256" key="2">
    <source>
        <dbReference type="ARBA" id="ARBA00009810"/>
    </source>
</evidence>
<dbReference type="SMART" id="SM00965">
    <property type="entry name" value="STN"/>
    <property type="match status" value="1"/>
</dbReference>
<organism evidence="18 19">
    <name type="scientific">Collimonas arenae</name>
    <dbReference type="NCBI Taxonomy" id="279058"/>
    <lineage>
        <taxon>Bacteria</taxon>
        <taxon>Pseudomonadati</taxon>
        <taxon>Pseudomonadota</taxon>
        <taxon>Betaproteobacteria</taxon>
        <taxon>Burkholderiales</taxon>
        <taxon>Oxalobacteraceae</taxon>
        <taxon>Collimonas</taxon>
    </lineage>
</organism>
<evidence type="ECO:0000256" key="16">
    <source>
        <dbReference type="RuleBase" id="RU003357"/>
    </source>
</evidence>